<dbReference type="PROSITE" id="PS50977">
    <property type="entry name" value="HTH_TETR_2"/>
    <property type="match status" value="1"/>
</dbReference>
<keyword evidence="1" id="KW-0805">Transcription regulation</keyword>
<reference evidence="6" key="1">
    <citation type="journal article" date="2014" name="Int. J. Syst. Evol. Microbiol.">
        <title>Complete genome of a new Firmicutes species belonging to the dominant human colonic microbiota ('Ruminococcus bicirculans') reveals two chromosomes and a selective capacity to utilize plant glucans.</title>
        <authorList>
            <consortium name="NISC Comparative Sequencing Program"/>
            <person name="Wegmann U."/>
            <person name="Louis P."/>
            <person name="Goesmann A."/>
            <person name="Henrissat B."/>
            <person name="Duncan S.H."/>
            <person name="Flint H.J."/>
        </authorList>
    </citation>
    <scope>NUCLEOTIDE SEQUENCE</scope>
    <source>
        <strain evidence="6">VKM Ac-1246</strain>
    </source>
</reference>
<evidence type="ECO:0000256" key="1">
    <source>
        <dbReference type="ARBA" id="ARBA00023015"/>
    </source>
</evidence>
<keyword evidence="3" id="KW-0804">Transcription</keyword>
<proteinExistence type="predicted"/>
<dbReference type="Gene3D" id="1.10.357.10">
    <property type="entry name" value="Tetracycline Repressor, domain 2"/>
    <property type="match status" value="1"/>
</dbReference>
<dbReference type="Proteomes" id="UP001142292">
    <property type="component" value="Unassembled WGS sequence"/>
</dbReference>
<name>A0ABQ5SRQ8_9ACTN</name>
<dbReference type="Gene3D" id="1.10.10.60">
    <property type="entry name" value="Homeodomain-like"/>
    <property type="match status" value="1"/>
</dbReference>
<dbReference type="SUPFAM" id="SSF48498">
    <property type="entry name" value="Tetracyclin repressor-like, C-terminal domain"/>
    <property type="match status" value="1"/>
</dbReference>
<dbReference type="EMBL" id="BSEL01000002">
    <property type="protein sequence ID" value="GLJ66832.1"/>
    <property type="molecule type" value="Genomic_DNA"/>
</dbReference>
<dbReference type="InterPro" id="IPR025996">
    <property type="entry name" value="MT1864/Rv1816-like_C"/>
</dbReference>
<accession>A0ABQ5SRQ8</accession>
<dbReference type="InterPro" id="IPR050109">
    <property type="entry name" value="HTH-type_TetR-like_transc_reg"/>
</dbReference>
<dbReference type="InterPro" id="IPR001647">
    <property type="entry name" value="HTH_TetR"/>
</dbReference>
<evidence type="ECO:0000256" key="4">
    <source>
        <dbReference type="PROSITE-ProRule" id="PRU00335"/>
    </source>
</evidence>
<keyword evidence="2 4" id="KW-0238">DNA-binding</keyword>
<dbReference type="SUPFAM" id="SSF46689">
    <property type="entry name" value="Homeodomain-like"/>
    <property type="match status" value="1"/>
</dbReference>
<reference evidence="6" key="2">
    <citation type="submission" date="2023-01" db="EMBL/GenBank/DDBJ databases">
        <authorList>
            <person name="Sun Q."/>
            <person name="Evtushenko L."/>
        </authorList>
    </citation>
    <scope>NUCLEOTIDE SEQUENCE</scope>
    <source>
        <strain evidence="6">VKM Ac-1246</strain>
    </source>
</reference>
<keyword evidence="7" id="KW-1185">Reference proteome</keyword>
<organism evidence="6 7">
    <name type="scientific">Nocardioides luteus</name>
    <dbReference type="NCBI Taxonomy" id="1844"/>
    <lineage>
        <taxon>Bacteria</taxon>
        <taxon>Bacillati</taxon>
        <taxon>Actinomycetota</taxon>
        <taxon>Actinomycetes</taxon>
        <taxon>Propionibacteriales</taxon>
        <taxon>Nocardioidaceae</taxon>
        <taxon>Nocardioides</taxon>
    </lineage>
</organism>
<evidence type="ECO:0000313" key="7">
    <source>
        <dbReference type="Proteomes" id="UP001142292"/>
    </source>
</evidence>
<gene>
    <name evidence="6" type="ORF">GCM10017579_08680</name>
</gene>
<dbReference type="InterPro" id="IPR036271">
    <property type="entry name" value="Tet_transcr_reg_TetR-rel_C_sf"/>
</dbReference>
<dbReference type="InterPro" id="IPR009057">
    <property type="entry name" value="Homeodomain-like_sf"/>
</dbReference>
<dbReference type="PANTHER" id="PTHR30055">
    <property type="entry name" value="HTH-TYPE TRANSCRIPTIONAL REGULATOR RUTR"/>
    <property type="match status" value="1"/>
</dbReference>
<evidence type="ECO:0000313" key="6">
    <source>
        <dbReference type="EMBL" id="GLJ66832.1"/>
    </source>
</evidence>
<dbReference type="PANTHER" id="PTHR30055:SF151">
    <property type="entry name" value="TRANSCRIPTIONAL REGULATORY PROTEIN"/>
    <property type="match status" value="1"/>
</dbReference>
<evidence type="ECO:0000256" key="2">
    <source>
        <dbReference type="ARBA" id="ARBA00023125"/>
    </source>
</evidence>
<evidence type="ECO:0000256" key="3">
    <source>
        <dbReference type="ARBA" id="ARBA00023163"/>
    </source>
</evidence>
<sequence length="205" mass="21701">MGRPGLNRRDVIAAAADLADELGFDAVTVSVLARHLGVRSPTLYSHISSLTDLRTDVTAYVLHELADATTAAMADRSGRDLLVAYADATRDFARRSPGRYDATTRQRVPAVAGADAPPSLADAIAAGRRNADLALAVTRSYGVAEADETYAVRLMSSLIHGYISLELAGSFAHRDPSAESTWPNVLADLDVALARLANVTGQPKT</sequence>
<comment type="caution">
    <text evidence="6">The sequence shown here is derived from an EMBL/GenBank/DDBJ whole genome shotgun (WGS) entry which is preliminary data.</text>
</comment>
<feature type="domain" description="HTH tetR-type" evidence="5">
    <location>
        <begin position="5"/>
        <end position="65"/>
    </location>
</feature>
<feature type="DNA-binding region" description="H-T-H motif" evidence="4">
    <location>
        <begin position="28"/>
        <end position="47"/>
    </location>
</feature>
<dbReference type="RefSeq" id="WP_189120565.1">
    <property type="nucleotide sequence ID" value="NZ_BMRK01000025.1"/>
</dbReference>
<evidence type="ECO:0000259" key="5">
    <source>
        <dbReference type="PROSITE" id="PS50977"/>
    </source>
</evidence>
<dbReference type="Pfam" id="PF00440">
    <property type="entry name" value="TetR_N"/>
    <property type="match status" value="1"/>
</dbReference>
<dbReference type="Pfam" id="PF13305">
    <property type="entry name" value="TetR_C_33"/>
    <property type="match status" value="1"/>
</dbReference>
<protein>
    <submittedName>
        <fullName evidence="6">Transcriptional regulator</fullName>
    </submittedName>
</protein>